<dbReference type="AlphaFoldDB" id="A0A938X6G4"/>
<keyword evidence="1" id="KW-0489">Methyltransferase</keyword>
<dbReference type="Proteomes" id="UP000713880">
    <property type="component" value="Unassembled WGS sequence"/>
</dbReference>
<keyword evidence="1" id="KW-0808">Transferase</keyword>
<dbReference type="EMBL" id="JACJLV010000079">
    <property type="protein sequence ID" value="MBM6827913.1"/>
    <property type="molecule type" value="Genomic_DNA"/>
</dbReference>
<dbReference type="InterPro" id="IPR029063">
    <property type="entry name" value="SAM-dependent_MTases_sf"/>
</dbReference>
<dbReference type="CDD" id="cd02440">
    <property type="entry name" value="AdoMet_MTases"/>
    <property type="match status" value="1"/>
</dbReference>
<proteinExistence type="predicted"/>
<reference evidence="1" key="1">
    <citation type="submission" date="2020-08" db="EMBL/GenBank/DDBJ databases">
        <authorList>
            <person name="Cejkova D."/>
            <person name="Kubasova T."/>
            <person name="Jahodarova E."/>
            <person name="Rychlik I."/>
        </authorList>
    </citation>
    <scope>NUCLEOTIDE SEQUENCE</scope>
    <source>
        <strain evidence="1">An420c</strain>
    </source>
</reference>
<dbReference type="SUPFAM" id="SSF53335">
    <property type="entry name" value="S-adenosyl-L-methionine-dependent methyltransferases"/>
    <property type="match status" value="1"/>
</dbReference>
<dbReference type="Pfam" id="PF06962">
    <property type="entry name" value="rRNA_methylase"/>
    <property type="match status" value="1"/>
</dbReference>
<dbReference type="PANTHER" id="PTHR35276:SF1">
    <property type="entry name" value="TRNA (MNM(5)S(2)U34)-METHYLTRANSFERASE, CHLOROPLASTIC"/>
    <property type="match status" value="1"/>
</dbReference>
<keyword evidence="2" id="KW-1185">Reference proteome</keyword>
<dbReference type="GO" id="GO:0008168">
    <property type="term" value="F:methyltransferase activity"/>
    <property type="evidence" value="ECO:0007669"/>
    <property type="project" value="UniProtKB-KW"/>
</dbReference>
<name>A0A938X6G4_9CLOT</name>
<comment type="caution">
    <text evidence="1">The sequence shown here is derived from an EMBL/GenBank/DDBJ whole genome shotgun (WGS) entry which is preliminary data.</text>
</comment>
<dbReference type="InterPro" id="IPR010719">
    <property type="entry name" value="MnmM_MeTrfase"/>
</dbReference>
<gene>
    <name evidence="1" type="ORF">H6A13_12575</name>
</gene>
<organism evidence="1 2">
    <name type="scientific">Mordavella massiliensis</name>
    <dbReference type="NCBI Taxonomy" id="1871024"/>
    <lineage>
        <taxon>Bacteria</taxon>
        <taxon>Bacillati</taxon>
        <taxon>Bacillota</taxon>
        <taxon>Clostridia</taxon>
        <taxon>Eubacteriales</taxon>
        <taxon>Clostridiaceae</taxon>
        <taxon>Mordavella</taxon>
    </lineage>
</organism>
<protein>
    <submittedName>
        <fullName evidence="1">Class I SAM-dependent methyltransferase</fullName>
    </submittedName>
</protein>
<evidence type="ECO:0000313" key="2">
    <source>
        <dbReference type="Proteomes" id="UP000713880"/>
    </source>
</evidence>
<sequence>MRPSQITAWCQMILRTLAPREGLYIDATMGNGHDTRLLCQMAGETGRVLAFDIQQKALDETRRLLVREGLEKRAELILDGHEHMDRYAEAETVDAICFNFGYLPGGDHDIATRADTSVQAVEKGLRLLKKGGLMSLCIYSGGDTGFEERDRLLAYLKSLPAKEYTVIRNDYYNRDNHPPIPVFIWKEG</sequence>
<evidence type="ECO:0000313" key="1">
    <source>
        <dbReference type="EMBL" id="MBM6827913.1"/>
    </source>
</evidence>
<dbReference type="PANTHER" id="PTHR35276">
    <property type="entry name" value="S-ADENOSYL-L-METHIONINE-DEPENDENT METHYLTRANSFERASES SUPERFAMILY PROTEIN"/>
    <property type="match status" value="1"/>
</dbReference>
<dbReference type="Gene3D" id="3.40.50.150">
    <property type="entry name" value="Vaccinia Virus protein VP39"/>
    <property type="match status" value="1"/>
</dbReference>
<accession>A0A938X6G4</accession>
<dbReference type="GO" id="GO:0032259">
    <property type="term" value="P:methylation"/>
    <property type="evidence" value="ECO:0007669"/>
    <property type="project" value="UniProtKB-KW"/>
</dbReference>
<reference evidence="1" key="2">
    <citation type="journal article" date="2021" name="Sci. Rep.">
        <title>The distribution of antibiotic resistance genes in chicken gut microbiota commensals.</title>
        <authorList>
            <person name="Juricova H."/>
            <person name="Matiasovicova J."/>
            <person name="Kubasova T."/>
            <person name="Cejkova D."/>
            <person name="Rychlik I."/>
        </authorList>
    </citation>
    <scope>NUCLEOTIDE SEQUENCE</scope>
    <source>
        <strain evidence="1">An420c</strain>
    </source>
</reference>